<evidence type="ECO:0000256" key="2">
    <source>
        <dbReference type="SAM" id="MobiDB-lite"/>
    </source>
</evidence>
<feature type="coiled-coil region" evidence="1">
    <location>
        <begin position="480"/>
        <end position="507"/>
    </location>
</feature>
<gene>
    <name evidence="3" type="ORF">EJ04DRAFT_524157</name>
</gene>
<dbReference type="EMBL" id="ML996155">
    <property type="protein sequence ID" value="KAF2733889.1"/>
    <property type="molecule type" value="Genomic_DNA"/>
</dbReference>
<feature type="coiled-coil region" evidence="1">
    <location>
        <begin position="178"/>
        <end position="213"/>
    </location>
</feature>
<sequence length="519" mass="58645">MKSAFFSQTLTVCIHPRALHFFYTATTARSDNCTHALIHHLSQHLEHPPTLTTTSIHQYQYTNTTMKLTKYLRKVFGRKTEPSSIIKASTASPSPPPASVPTPEASRTSSTTLVASPPTSLSSGPTIAYSAPVPSNPTLPELISTLRFIEKLPLEALRTLGHDSSAGRTGPEIRAFEAEMAAQRVQELKAELAKLERREREESSKAREEEEEEAIAKARGEEQAAVCSELEFFEEEEDELVREEHLLDLCHSALNGDSLSITTLHTLSSSPSLSLSDTESRLLRRGVLALQIQDLCAWGQIPAPHAALLIAQYFPWLDDTEPLSDGEFRRLVARYTVGKRGVWGKEEWGEIVGLQIGFDGFGELESEGWGETLEGIVAGMGEEEVRMGREEFLELPEWDEVCDYREFDCRVVGQGEREGKRWDRGRRGVGEFWAEESVGWRVEKRVFLEEVRRDPERDPLPWKGTLSEGELERRMPDWRGMVLRDVREELELVVKNLEEELEKERLGDFEFGVESGEDY</sequence>
<feature type="compositionally biased region" description="Polar residues" evidence="2">
    <location>
        <begin position="107"/>
        <end position="125"/>
    </location>
</feature>
<accession>A0A9P4V0V3</accession>
<dbReference type="AlphaFoldDB" id="A0A9P4V0V3"/>
<evidence type="ECO:0000313" key="3">
    <source>
        <dbReference type="EMBL" id="KAF2733889.1"/>
    </source>
</evidence>
<dbReference type="Proteomes" id="UP000799444">
    <property type="component" value="Unassembled WGS sequence"/>
</dbReference>
<reference evidence="3" key="1">
    <citation type="journal article" date="2020" name="Stud. Mycol.">
        <title>101 Dothideomycetes genomes: a test case for predicting lifestyles and emergence of pathogens.</title>
        <authorList>
            <person name="Haridas S."/>
            <person name="Albert R."/>
            <person name="Binder M."/>
            <person name="Bloem J."/>
            <person name="Labutti K."/>
            <person name="Salamov A."/>
            <person name="Andreopoulos B."/>
            <person name="Baker S."/>
            <person name="Barry K."/>
            <person name="Bills G."/>
            <person name="Bluhm B."/>
            <person name="Cannon C."/>
            <person name="Castanera R."/>
            <person name="Culley D."/>
            <person name="Daum C."/>
            <person name="Ezra D."/>
            <person name="Gonzalez J."/>
            <person name="Henrissat B."/>
            <person name="Kuo A."/>
            <person name="Liang C."/>
            <person name="Lipzen A."/>
            <person name="Lutzoni F."/>
            <person name="Magnuson J."/>
            <person name="Mondo S."/>
            <person name="Nolan M."/>
            <person name="Ohm R."/>
            <person name="Pangilinan J."/>
            <person name="Park H.-J."/>
            <person name="Ramirez L."/>
            <person name="Alfaro M."/>
            <person name="Sun H."/>
            <person name="Tritt A."/>
            <person name="Yoshinaga Y."/>
            <person name="Zwiers L.-H."/>
            <person name="Turgeon B."/>
            <person name="Goodwin S."/>
            <person name="Spatafora J."/>
            <person name="Crous P."/>
            <person name="Grigoriev I."/>
        </authorList>
    </citation>
    <scope>NUCLEOTIDE SEQUENCE</scope>
    <source>
        <strain evidence="3">CBS 125425</strain>
    </source>
</reference>
<proteinExistence type="predicted"/>
<feature type="region of interest" description="Disordered" evidence="2">
    <location>
        <begin position="83"/>
        <end position="135"/>
    </location>
</feature>
<keyword evidence="4" id="KW-1185">Reference proteome</keyword>
<evidence type="ECO:0000256" key="1">
    <source>
        <dbReference type="SAM" id="Coils"/>
    </source>
</evidence>
<name>A0A9P4V0V3_9PLEO</name>
<feature type="compositionally biased region" description="Low complexity" evidence="2">
    <location>
        <begin position="83"/>
        <end position="92"/>
    </location>
</feature>
<protein>
    <submittedName>
        <fullName evidence="3">Uncharacterized protein</fullName>
    </submittedName>
</protein>
<organism evidence="3 4">
    <name type="scientific">Polyplosphaeria fusca</name>
    <dbReference type="NCBI Taxonomy" id="682080"/>
    <lineage>
        <taxon>Eukaryota</taxon>
        <taxon>Fungi</taxon>
        <taxon>Dikarya</taxon>
        <taxon>Ascomycota</taxon>
        <taxon>Pezizomycotina</taxon>
        <taxon>Dothideomycetes</taxon>
        <taxon>Pleosporomycetidae</taxon>
        <taxon>Pleosporales</taxon>
        <taxon>Tetraplosphaeriaceae</taxon>
        <taxon>Polyplosphaeria</taxon>
    </lineage>
</organism>
<evidence type="ECO:0000313" key="4">
    <source>
        <dbReference type="Proteomes" id="UP000799444"/>
    </source>
</evidence>
<keyword evidence="1" id="KW-0175">Coiled coil</keyword>
<comment type="caution">
    <text evidence="3">The sequence shown here is derived from an EMBL/GenBank/DDBJ whole genome shotgun (WGS) entry which is preliminary data.</text>
</comment>